<accession>A0A1F7YRT6</accession>
<comment type="caution">
    <text evidence="1">The sequence shown here is derived from an EMBL/GenBank/DDBJ whole genome shotgun (WGS) entry which is preliminary data.</text>
</comment>
<sequence length="192" mass="21597">MTARTHDAFAFASLLTVAVLFPPASLNLVTLVGGIVANIIGSLIPDMDQASNRLWDLLPAGDHLSRVFRRIFIKHRTITHSLLGLYLIYKVLEWLLPRVLNPEYVDANIILVSMMVGYISHLIADSFTKDGLPLFFPIQWSIGFPPLRALRITTGTWVESWIVLPVVGAYIFWFIGHYQLELIVLLSLLKTA</sequence>
<dbReference type="InterPro" id="IPR007404">
    <property type="entry name" value="YdjM-like"/>
</dbReference>
<dbReference type="PANTHER" id="PTHR35531:SF1">
    <property type="entry name" value="INNER MEMBRANE PROTEIN YBCI-RELATED"/>
    <property type="match status" value="1"/>
</dbReference>
<evidence type="ECO:0008006" key="3">
    <source>
        <dbReference type="Google" id="ProtNLM"/>
    </source>
</evidence>
<dbReference type="STRING" id="1802500.A2801_02345"/>
<dbReference type="Proteomes" id="UP000177263">
    <property type="component" value="Unassembled WGS sequence"/>
</dbReference>
<proteinExistence type="predicted"/>
<reference evidence="1 2" key="1">
    <citation type="journal article" date="2016" name="Nat. Commun.">
        <title>Thousands of microbial genomes shed light on interconnected biogeochemical processes in an aquifer system.</title>
        <authorList>
            <person name="Anantharaman K."/>
            <person name="Brown C.T."/>
            <person name="Hug L.A."/>
            <person name="Sharon I."/>
            <person name="Castelle C.J."/>
            <person name="Probst A.J."/>
            <person name="Thomas B.C."/>
            <person name="Singh A."/>
            <person name="Wilkins M.J."/>
            <person name="Karaoz U."/>
            <person name="Brodie E.L."/>
            <person name="Williams K.H."/>
            <person name="Hubbard S.S."/>
            <person name="Banfield J.F."/>
        </authorList>
    </citation>
    <scope>NUCLEOTIDE SEQUENCE [LARGE SCALE GENOMIC DNA]</scope>
</reference>
<evidence type="ECO:0000313" key="1">
    <source>
        <dbReference type="EMBL" id="OGM29185.1"/>
    </source>
</evidence>
<gene>
    <name evidence="1" type="ORF">A2801_02345</name>
</gene>
<evidence type="ECO:0000313" key="2">
    <source>
        <dbReference type="Proteomes" id="UP000177263"/>
    </source>
</evidence>
<dbReference type="AlphaFoldDB" id="A0A1F7YRT6"/>
<protein>
    <recommendedName>
        <fullName evidence="3">Metal-dependent hydrolase</fullName>
    </recommendedName>
</protein>
<name>A0A1F7YRT6_9BACT</name>
<dbReference type="PANTHER" id="PTHR35531">
    <property type="entry name" value="INNER MEMBRANE PROTEIN YBCI-RELATED"/>
    <property type="match status" value="1"/>
</dbReference>
<dbReference type="Pfam" id="PF04307">
    <property type="entry name" value="YdjM"/>
    <property type="match status" value="1"/>
</dbReference>
<dbReference type="EMBL" id="MGGM01000016">
    <property type="protein sequence ID" value="OGM29185.1"/>
    <property type="molecule type" value="Genomic_DNA"/>
</dbReference>
<organism evidence="1 2">
    <name type="scientific">Candidatus Woesebacteria bacterium RIFCSPHIGHO2_01_FULL_41_10</name>
    <dbReference type="NCBI Taxonomy" id="1802500"/>
    <lineage>
        <taxon>Bacteria</taxon>
        <taxon>Candidatus Woeseibacteriota</taxon>
    </lineage>
</organism>